<keyword evidence="1" id="KW-1133">Transmembrane helix</keyword>
<dbReference type="PANTHER" id="PTHR44757:SF2">
    <property type="entry name" value="BIOFILM ARCHITECTURE MAINTENANCE PROTEIN MBAA"/>
    <property type="match status" value="1"/>
</dbReference>
<dbReference type="CDD" id="cd01948">
    <property type="entry name" value="EAL"/>
    <property type="match status" value="1"/>
</dbReference>
<dbReference type="SMART" id="SM00267">
    <property type="entry name" value="GGDEF"/>
    <property type="match status" value="1"/>
</dbReference>
<dbReference type="Gene3D" id="3.30.450.20">
    <property type="entry name" value="PAS domain"/>
    <property type="match status" value="1"/>
</dbReference>
<dbReference type="InterPro" id="IPR043128">
    <property type="entry name" value="Rev_trsase/Diguanyl_cyclase"/>
</dbReference>
<dbReference type="Gene3D" id="3.30.70.270">
    <property type="match status" value="1"/>
</dbReference>
<dbReference type="InterPro" id="IPR052155">
    <property type="entry name" value="Biofilm_reg_signaling"/>
</dbReference>
<feature type="domain" description="HAMP" evidence="3">
    <location>
        <begin position="222"/>
        <end position="277"/>
    </location>
</feature>
<feature type="transmembrane region" description="Helical" evidence="1">
    <location>
        <begin position="201"/>
        <end position="221"/>
    </location>
</feature>
<feature type="domain" description="GGDEF" evidence="4">
    <location>
        <begin position="446"/>
        <end position="579"/>
    </location>
</feature>
<dbReference type="CDD" id="cd01949">
    <property type="entry name" value="GGDEF"/>
    <property type="match status" value="1"/>
</dbReference>
<keyword evidence="1" id="KW-0472">Membrane</keyword>
<proteinExistence type="predicted"/>
<feature type="transmembrane region" description="Helical" evidence="1">
    <location>
        <begin position="20"/>
        <end position="41"/>
    </location>
</feature>
<evidence type="ECO:0000259" key="3">
    <source>
        <dbReference type="PROSITE" id="PS50885"/>
    </source>
</evidence>
<dbReference type="Pfam" id="PF12860">
    <property type="entry name" value="PAS_7"/>
    <property type="match status" value="1"/>
</dbReference>
<dbReference type="Gene3D" id="3.20.20.450">
    <property type="entry name" value="EAL domain"/>
    <property type="match status" value="1"/>
</dbReference>
<evidence type="ECO:0000313" key="5">
    <source>
        <dbReference type="EMBL" id="KKN79080.1"/>
    </source>
</evidence>
<evidence type="ECO:0000259" key="4">
    <source>
        <dbReference type="PROSITE" id="PS50887"/>
    </source>
</evidence>
<dbReference type="AlphaFoldDB" id="A0A0F9TCS5"/>
<organism evidence="5">
    <name type="scientific">marine sediment metagenome</name>
    <dbReference type="NCBI Taxonomy" id="412755"/>
    <lineage>
        <taxon>unclassified sequences</taxon>
        <taxon>metagenomes</taxon>
        <taxon>ecological metagenomes</taxon>
    </lineage>
</organism>
<dbReference type="SUPFAM" id="SSF158472">
    <property type="entry name" value="HAMP domain-like"/>
    <property type="match status" value="1"/>
</dbReference>
<reference evidence="5" key="1">
    <citation type="journal article" date="2015" name="Nature">
        <title>Complex archaea that bridge the gap between prokaryotes and eukaryotes.</title>
        <authorList>
            <person name="Spang A."/>
            <person name="Saw J.H."/>
            <person name="Jorgensen S.L."/>
            <person name="Zaremba-Niedzwiedzka K."/>
            <person name="Martijn J."/>
            <person name="Lind A.E."/>
            <person name="van Eijk R."/>
            <person name="Schleper C."/>
            <person name="Guy L."/>
            <person name="Ettema T.J."/>
        </authorList>
    </citation>
    <scope>NUCLEOTIDE SEQUENCE</scope>
</reference>
<evidence type="ECO:0000256" key="1">
    <source>
        <dbReference type="SAM" id="Phobius"/>
    </source>
</evidence>
<accession>A0A0F9TCS5</accession>
<gene>
    <name evidence="5" type="ORF">LCGC14_0344080</name>
</gene>
<sequence>MKSRLISGWVNNLPIGVKAFGGGAVLLISLLSIGALAIAAFGTVTFRLENFATSAIAKQTTQEELIDVVSAAHLDLFRYIAWASNGVNDLRLDKLRIQIAQEGEAAKVLAADLAKRDDLTSAESQAALMFAESWKKYVDAARETVDVGSVDPAMGTMLLGGSDDDFQRAATQLRRLTAAAHLQTRRIVDELLTHAARNGRAIEIGGVVALFACLGILFIFVRSIVIPVRSVTHAMRKISFGNLEFRPSSADSCRRDEIGQMVSAIVTFCGRMRDAKAVIERNEQELLSQNQRFDAALANMSQGLCMFDGDKRLIVSNARFAEIYGIDPEVMKPGTHFHDIELRRIDTGGYVGIDTEEYLGEHRDSTGERGSHVKVQQLKDGRSLAIYHRPMPGGGWLTTHDDITNIRRIEAQIAHMAHHDGLTDLPNRTLFAQTLDAAFEARSEHQQVAVFCLDIDRFKSVNDTLGHPTGDLLLKIASARLTDCVRATGTAARLSGDEFAIIVPAVRKREEMEALAERIVDAMAQPFDIEGHQICVSASVGIALSKSASGTAEELVRNADTALYRAKAEGRSVFRFFKSGMDAGLQRRRQLEMDLRLAIREGQMELHFQPIIDLASDRVVAFEALLRWTHPLHGPIPPSEFIPIAEDVGYIEPMGEWVIRQACLAAALWPDEIHVAINLSPLQFGKHDLVATVTGALADAGIAPSRIELEVTESVLLHDSDANLKTLQDLRDLGARIVMDDFGTGYASLSYLRSFPFDKIKIDRCFVKDVATNAESGAIVKAVIDLAASLGMTTTAEGVECPEQLDYLRSQGCSEAQGFLYSAARPAEELPALLARLTMETMRRRVGADREVSSIPASVTDRRWRADGA</sequence>
<dbReference type="NCBIfam" id="TIGR00254">
    <property type="entry name" value="GGDEF"/>
    <property type="match status" value="1"/>
</dbReference>
<dbReference type="SUPFAM" id="SSF141868">
    <property type="entry name" value="EAL domain-like"/>
    <property type="match status" value="1"/>
</dbReference>
<dbReference type="InterPro" id="IPR035965">
    <property type="entry name" value="PAS-like_dom_sf"/>
</dbReference>
<name>A0A0F9TCS5_9ZZZZ</name>
<dbReference type="Pfam" id="PF00563">
    <property type="entry name" value="EAL"/>
    <property type="match status" value="1"/>
</dbReference>
<dbReference type="Pfam" id="PF00990">
    <property type="entry name" value="GGDEF"/>
    <property type="match status" value="1"/>
</dbReference>
<dbReference type="InterPro" id="IPR003660">
    <property type="entry name" value="HAMP_dom"/>
</dbReference>
<keyword evidence="1" id="KW-0812">Transmembrane</keyword>
<dbReference type="EMBL" id="LAZR01000253">
    <property type="protein sequence ID" value="KKN79080.1"/>
    <property type="molecule type" value="Genomic_DNA"/>
</dbReference>
<dbReference type="GO" id="GO:0016020">
    <property type="term" value="C:membrane"/>
    <property type="evidence" value="ECO:0007669"/>
    <property type="project" value="InterPro"/>
</dbReference>
<dbReference type="InterPro" id="IPR035919">
    <property type="entry name" value="EAL_sf"/>
</dbReference>
<dbReference type="SUPFAM" id="SSF55073">
    <property type="entry name" value="Nucleotide cyclase"/>
    <property type="match status" value="1"/>
</dbReference>
<dbReference type="PROSITE" id="PS50887">
    <property type="entry name" value="GGDEF"/>
    <property type="match status" value="1"/>
</dbReference>
<evidence type="ECO:0000259" key="2">
    <source>
        <dbReference type="PROSITE" id="PS50883"/>
    </source>
</evidence>
<dbReference type="SMART" id="SM00052">
    <property type="entry name" value="EAL"/>
    <property type="match status" value="1"/>
</dbReference>
<evidence type="ECO:0008006" key="6">
    <source>
        <dbReference type="Google" id="ProtNLM"/>
    </source>
</evidence>
<dbReference type="InterPro" id="IPR029787">
    <property type="entry name" value="Nucleotide_cyclase"/>
</dbReference>
<dbReference type="Gene3D" id="6.10.340.10">
    <property type="match status" value="1"/>
</dbReference>
<protein>
    <recommendedName>
        <fullName evidence="6">EAL domain-containing protein</fullName>
    </recommendedName>
</protein>
<dbReference type="InterPro" id="IPR000160">
    <property type="entry name" value="GGDEF_dom"/>
</dbReference>
<dbReference type="PROSITE" id="PS50883">
    <property type="entry name" value="EAL"/>
    <property type="match status" value="1"/>
</dbReference>
<dbReference type="PANTHER" id="PTHR44757">
    <property type="entry name" value="DIGUANYLATE CYCLASE DGCP"/>
    <property type="match status" value="1"/>
</dbReference>
<dbReference type="CDD" id="cd06225">
    <property type="entry name" value="HAMP"/>
    <property type="match status" value="1"/>
</dbReference>
<feature type="domain" description="EAL" evidence="2">
    <location>
        <begin position="588"/>
        <end position="838"/>
    </location>
</feature>
<dbReference type="GO" id="GO:0007165">
    <property type="term" value="P:signal transduction"/>
    <property type="evidence" value="ECO:0007669"/>
    <property type="project" value="InterPro"/>
</dbReference>
<dbReference type="SUPFAM" id="SSF55785">
    <property type="entry name" value="PYP-like sensor domain (PAS domain)"/>
    <property type="match status" value="1"/>
</dbReference>
<dbReference type="PROSITE" id="PS50885">
    <property type="entry name" value="HAMP"/>
    <property type="match status" value="1"/>
</dbReference>
<dbReference type="InterPro" id="IPR001633">
    <property type="entry name" value="EAL_dom"/>
</dbReference>
<comment type="caution">
    <text evidence="5">The sequence shown here is derived from an EMBL/GenBank/DDBJ whole genome shotgun (WGS) entry which is preliminary data.</text>
</comment>